<dbReference type="Proteomes" id="UP000620156">
    <property type="component" value="Unassembled WGS sequence"/>
</dbReference>
<name>A0A918EZV5_9ACTN</name>
<sequence>MSNGMRVDLSALDEVIRKLNGLLSDMDKANTKAKYETDIPSSAFGSEKFLESNGLHDAHQQQKTRIETMIKGLHQLIDDFGTSTSKVRDKYSNQEQANKQGVSAVPDSGSKGAAH</sequence>
<feature type="region of interest" description="Disordered" evidence="1">
    <location>
        <begin position="87"/>
        <end position="115"/>
    </location>
</feature>
<proteinExistence type="predicted"/>
<evidence type="ECO:0000256" key="1">
    <source>
        <dbReference type="SAM" id="MobiDB-lite"/>
    </source>
</evidence>
<dbReference type="EMBL" id="BMQK01000026">
    <property type="protein sequence ID" value="GGQ87446.1"/>
    <property type="molecule type" value="Genomic_DNA"/>
</dbReference>
<reference evidence="2" key="2">
    <citation type="submission" date="2020-09" db="EMBL/GenBank/DDBJ databases">
        <authorList>
            <person name="Sun Q."/>
            <person name="Ohkuma M."/>
        </authorList>
    </citation>
    <scope>NUCLEOTIDE SEQUENCE</scope>
    <source>
        <strain evidence="2">JCM 3131</strain>
    </source>
</reference>
<accession>A0A918EZV5</accession>
<dbReference type="AlphaFoldDB" id="A0A918EZV5"/>
<reference evidence="2" key="1">
    <citation type="journal article" date="2014" name="Int. J. Syst. Evol. Microbiol.">
        <title>Complete genome sequence of Corynebacterium casei LMG S-19264T (=DSM 44701T), isolated from a smear-ripened cheese.</title>
        <authorList>
            <consortium name="US DOE Joint Genome Institute (JGI-PGF)"/>
            <person name="Walter F."/>
            <person name="Albersmeier A."/>
            <person name="Kalinowski J."/>
            <person name="Ruckert C."/>
        </authorList>
    </citation>
    <scope>NUCLEOTIDE SEQUENCE</scope>
    <source>
        <strain evidence="2">JCM 3131</strain>
    </source>
</reference>
<organism evidence="2 3">
    <name type="scientific">Streptomyces ruber</name>
    <dbReference type="NCBI Taxonomy" id="83378"/>
    <lineage>
        <taxon>Bacteria</taxon>
        <taxon>Bacillati</taxon>
        <taxon>Actinomycetota</taxon>
        <taxon>Actinomycetes</taxon>
        <taxon>Kitasatosporales</taxon>
        <taxon>Streptomycetaceae</taxon>
        <taxon>Streptomyces</taxon>
    </lineage>
</organism>
<evidence type="ECO:0000313" key="3">
    <source>
        <dbReference type="Proteomes" id="UP000620156"/>
    </source>
</evidence>
<comment type="caution">
    <text evidence="2">The sequence shown here is derived from an EMBL/GenBank/DDBJ whole genome shotgun (WGS) entry which is preliminary data.</text>
</comment>
<keyword evidence="3" id="KW-1185">Reference proteome</keyword>
<protein>
    <submittedName>
        <fullName evidence="2">Uncharacterized protein</fullName>
    </submittedName>
</protein>
<evidence type="ECO:0000313" key="2">
    <source>
        <dbReference type="EMBL" id="GGQ87446.1"/>
    </source>
</evidence>
<gene>
    <name evidence="2" type="ORF">GCM10010145_66140</name>
</gene>